<name>E0SP53_IGNAA</name>
<dbReference type="SUPFAM" id="SSF46785">
    <property type="entry name" value="Winged helix' DNA-binding domain"/>
    <property type="match status" value="1"/>
</dbReference>
<dbReference type="HOGENOM" id="CLU_142666_0_0_2"/>
<dbReference type="KEGG" id="iag:Igag_0018"/>
<dbReference type="Proteomes" id="UP000001304">
    <property type="component" value="Chromosome"/>
</dbReference>
<dbReference type="InterPro" id="IPR036390">
    <property type="entry name" value="WH_DNA-bd_sf"/>
</dbReference>
<accession>E0SP53</accession>
<proteinExistence type="predicted"/>
<gene>
    <name evidence="1" type="ordered locus">Igag_0018</name>
</gene>
<evidence type="ECO:0000313" key="2">
    <source>
        <dbReference type="Proteomes" id="UP000001304"/>
    </source>
</evidence>
<dbReference type="STRING" id="583356.Igag_0018"/>
<dbReference type="BioCyc" id="IAGG583356:GHAH-19-MONOMER"/>
<reference evidence="1 2" key="1">
    <citation type="journal article" date="2010" name="Stand. Genomic Sci.">
        <title>Complete genome sequence of Ignisphaera aggregans type strain (AQ1.S1).</title>
        <authorList>
            <person name="Goker M."/>
            <person name="Held B."/>
            <person name="Lapidus A."/>
            <person name="Nolan M."/>
            <person name="Spring S."/>
            <person name="Yasawong M."/>
            <person name="Lucas S."/>
            <person name="Glavina Del Rio T."/>
            <person name="Tice H."/>
            <person name="Cheng J.F."/>
            <person name="Goodwin L."/>
            <person name="Tapia R."/>
            <person name="Pitluck S."/>
            <person name="Liolios K."/>
            <person name="Ivanova N."/>
            <person name="Mavromatis K."/>
            <person name="Mikhailova N."/>
            <person name="Pati A."/>
            <person name="Chen A."/>
            <person name="Palaniappan K."/>
            <person name="Brambilla E."/>
            <person name="Land M."/>
            <person name="Hauser L."/>
            <person name="Chang Y.J."/>
            <person name="Jeffries C.D."/>
            <person name="Brettin T."/>
            <person name="Detter J.C."/>
            <person name="Han C."/>
            <person name="Rohde M."/>
            <person name="Sikorski J."/>
            <person name="Woyke T."/>
            <person name="Bristow J."/>
            <person name="Eisen J.A."/>
            <person name="Markowitz V."/>
            <person name="Hugenholtz P."/>
            <person name="Kyrpides N.C."/>
            <person name="Klenk H.P."/>
        </authorList>
    </citation>
    <scope>NUCLEOTIDE SEQUENCE [LARGE SCALE GENOMIC DNA]</scope>
    <source>
        <strain evidence="2">DSM 17230 / JCM 13409 / AQ1.S1</strain>
    </source>
</reference>
<evidence type="ECO:0000313" key="1">
    <source>
        <dbReference type="EMBL" id="ADM26871.1"/>
    </source>
</evidence>
<protein>
    <submittedName>
        <fullName evidence="1">Putative transcriptional regulator, AsnC family</fullName>
    </submittedName>
</protein>
<dbReference type="AlphaFoldDB" id="E0SP53"/>
<keyword evidence="2" id="KW-1185">Reference proteome</keyword>
<sequence length="139" mass="16057">MTKSDTIMSTVNQLDENEKLVYYVVKRETEEHGGILQTKLKEIPDLKNLRPRQIMTIVNKLVKLNLIKRELIVNNGRSMYLLKVVPPATFQKDLDYAVEIVSKIPCFRCKNLYLCGEGRSFSPLKCPYLTQYLVNESTS</sequence>
<dbReference type="EMBL" id="CP002098">
    <property type="protein sequence ID" value="ADM26871.1"/>
    <property type="molecule type" value="Genomic_DNA"/>
</dbReference>
<organism evidence="1 2">
    <name type="scientific">Ignisphaera aggregans (strain DSM 17230 / JCM 13409 / AQ1.S1)</name>
    <dbReference type="NCBI Taxonomy" id="583356"/>
    <lineage>
        <taxon>Archaea</taxon>
        <taxon>Thermoproteota</taxon>
        <taxon>Thermoprotei</taxon>
        <taxon>Desulfurococcales</taxon>
        <taxon>Desulfurococcaceae</taxon>
        <taxon>Ignisphaera</taxon>
    </lineage>
</organism>